<feature type="compositionally biased region" description="Polar residues" evidence="11">
    <location>
        <begin position="106"/>
        <end position="115"/>
    </location>
</feature>
<comment type="subcellular location">
    <subcellularLocation>
        <location evidence="1">Membrane</location>
    </subcellularLocation>
</comment>
<keyword evidence="7" id="KW-0472">Membrane</keyword>
<dbReference type="InterPro" id="IPR012338">
    <property type="entry name" value="Beta-lactam/transpept-like"/>
</dbReference>
<keyword evidence="5" id="KW-0133">Cell shape</keyword>
<gene>
    <name evidence="12" type="ORF">PYM288_LOCUS8555</name>
</gene>
<feature type="compositionally biased region" description="Basic and acidic residues" evidence="11">
    <location>
        <begin position="152"/>
        <end position="164"/>
    </location>
</feature>
<comment type="caution">
    <text evidence="12">The sequence shown here is derived from an EMBL/GenBank/DDBJ whole genome shotgun (WGS) entry which is preliminary data.</text>
</comment>
<evidence type="ECO:0000256" key="9">
    <source>
        <dbReference type="ARBA" id="ARBA00044770"/>
    </source>
</evidence>
<evidence type="ECO:0000256" key="1">
    <source>
        <dbReference type="ARBA" id="ARBA00004370"/>
    </source>
</evidence>
<evidence type="ECO:0000256" key="7">
    <source>
        <dbReference type="ARBA" id="ARBA00023136"/>
    </source>
</evidence>
<evidence type="ECO:0000256" key="10">
    <source>
        <dbReference type="ARBA" id="ARBA00049902"/>
    </source>
</evidence>
<proteinExistence type="predicted"/>
<evidence type="ECO:0000256" key="4">
    <source>
        <dbReference type="ARBA" id="ARBA00022679"/>
    </source>
</evidence>
<evidence type="ECO:0000256" key="3">
    <source>
        <dbReference type="ARBA" id="ARBA00022676"/>
    </source>
</evidence>
<keyword evidence="2" id="KW-1003">Cell membrane</keyword>
<protein>
    <recommendedName>
        <fullName evidence="9">peptidoglycan glycosyltransferase</fullName>
        <ecNumber evidence="9">2.4.99.28</ecNumber>
    </recommendedName>
</protein>
<dbReference type="Proteomes" id="UP000663854">
    <property type="component" value="Unassembled WGS sequence"/>
</dbReference>
<reference evidence="12" key="1">
    <citation type="submission" date="2021-02" db="EMBL/GenBank/DDBJ databases">
        <authorList>
            <person name="Nowell W R."/>
        </authorList>
    </citation>
    <scope>NUCLEOTIDE SEQUENCE</scope>
</reference>
<evidence type="ECO:0000256" key="8">
    <source>
        <dbReference type="ARBA" id="ARBA00023316"/>
    </source>
</evidence>
<dbReference type="GO" id="GO:0071555">
    <property type="term" value="P:cell wall organization"/>
    <property type="evidence" value="ECO:0007669"/>
    <property type="project" value="UniProtKB-KW"/>
</dbReference>
<keyword evidence="3" id="KW-0328">Glycosyltransferase</keyword>
<name>A0A813YAC5_9BILA</name>
<evidence type="ECO:0000256" key="2">
    <source>
        <dbReference type="ARBA" id="ARBA00022475"/>
    </source>
</evidence>
<keyword evidence="4" id="KW-0808">Transferase</keyword>
<dbReference type="AlphaFoldDB" id="A0A813YAC5"/>
<comment type="catalytic activity">
    <reaction evidence="10">
        <text>[GlcNAc-(1-&gt;4)-Mur2Ac(oyl-L-Ala-gamma-D-Glu-L-Lys-D-Ala-D-Ala)](n)-di-trans,octa-cis-undecaprenyl diphosphate + beta-D-GlcNAc-(1-&gt;4)-Mur2Ac(oyl-L-Ala-gamma-D-Glu-L-Lys-D-Ala-D-Ala)-di-trans,octa-cis-undecaprenyl diphosphate = [GlcNAc-(1-&gt;4)-Mur2Ac(oyl-L-Ala-gamma-D-Glu-L-Lys-D-Ala-D-Ala)](n+1)-di-trans,octa-cis-undecaprenyl diphosphate + di-trans,octa-cis-undecaprenyl diphosphate + H(+)</text>
        <dbReference type="Rhea" id="RHEA:23708"/>
        <dbReference type="Rhea" id="RHEA-COMP:9602"/>
        <dbReference type="Rhea" id="RHEA-COMP:9603"/>
        <dbReference type="ChEBI" id="CHEBI:15378"/>
        <dbReference type="ChEBI" id="CHEBI:58405"/>
        <dbReference type="ChEBI" id="CHEBI:60033"/>
        <dbReference type="ChEBI" id="CHEBI:78435"/>
        <dbReference type="EC" id="2.4.99.28"/>
    </reaction>
</comment>
<dbReference type="EMBL" id="CAJNOH010000115">
    <property type="protein sequence ID" value="CAF0881365.1"/>
    <property type="molecule type" value="Genomic_DNA"/>
</dbReference>
<dbReference type="GO" id="GO:0008360">
    <property type="term" value="P:regulation of cell shape"/>
    <property type="evidence" value="ECO:0007669"/>
    <property type="project" value="UniProtKB-KW"/>
</dbReference>
<evidence type="ECO:0000256" key="6">
    <source>
        <dbReference type="ARBA" id="ARBA00022984"/>
    </source>
</evidence>
<dbReference type="GO" id="GO:0008955">
    <property type="term" value="F:peptidoglycan glycosyltransferase activity"/>
    <property type="evidence" value="ECO:0007669"/>
    <property type="project" value="UniProtKB-EC"/>
</dbReference>
<keyword evidence="8" id="KW-0961">Cell wall biogenesis/degradation</keyword>
<accession>A0A813YAC5</accession>
<evidence type="ECO:0000256" key="5">
    <source>
        <dbReference type="ARBA" id="ARBA00022960"/>
    </source>
</evidence>
<evidence type="ECO:0000313" key="13">
    <source>
        <dbReference type="Proteomes" id="UP000663854"/>
    </source>
</evidence>
<dbReference type="SUPFAM" id="SSF56601">
    <property type="entry name" value="beta-lactamase/transpeptidase-like"/>
    <property type="match status" value="1"/>
</dbReference>
<dbReference type="EC" id="2.4.99.28" evidence="9"/>
<evidence type="ECO:0000256" key="11">
    <source>
        <dbReference type="SAM" id="MobiDB-lite"/>
    </source>
</evidence>
<dbReference type="Gene3D" id="3.40.710.10">
    <property type="entry name" value="DD-peptidase/beta-lactamase superfamily"/>
    <property type="match status" value="1"/>
</dbReference>
<organism evidence="12 13">
    <name type="scientific">Rotaria sordida</name>
    <dbReference type="NCBI Taxonomy" id="392033"/>
    <lineage>
        <taxon>Eukaryota</taxon>
        <taxon>Metazoa</taxon>
        <taxon>Spiralia</taxon>
        <taxon>Gnathifera</taxon>
        <taxon>Rotifera</taxon>
        <taxon>Eurotatoria</taxon>
        <taxon>Bdelloidea</taxon>
        <taxon>Philodinida</taxon>
        <taxon>Philodinidae</taxon>
        <taxon>Rotaria</taxon>
    </lineage>
</organism>
<dbReference type="PANTHER" id="PTHR32282:SF11">
    <property type="entry name" value="PENICILLIN-BINDING PROTEIN 1B"/>
    <property type="match status" value="1"/>
</dbReference>
<dbReference type="InterPro" id="IPR050396">
    <property type="entry name" value="Glycosyltr_51/Transpeptidase"/>
</dbReference>
<feature type="region of interest" description="Disordered" evidence="11">
    <location>
        <begin position="91"/>
        <end position="185"/>
    </location>
</feature>
<dbReference type="GO" id="GO:0016020">
    <property type="term" value="C:membrane"/>
    <property type="evidence" value="ECO:0007669"/>
    <property type="project" value="UniProtKB-SubCell"/>
</dbReference>
<evidence type="ECO:0000313" key="12">
    <source>
        <dbReference type="EMBL" id="CAF0881365.1"/>
    </source>
</evidence>
<sequence>MMQGVMTSGTGRSIWGYGVKGEIAGKTGTTNDNSDGWFMGYTPQLLAGAWVGCDDRFIRFNSTDVGQGSRVAMPIWAYFYEKVSNDPQCGIDSKSTFAKPDAATNDIPSWDTQQPLGAEGDDGNTGKSTDYEIVPTTATPDDFIKPESTIPKQEDKKQPAKPETKSPAVVPEKPKATMPKKGGRK</sequence>
<dbReference type="PANTHER" id="PTHR32282">
    <property type="entry name" value="BINDING PROTEIN TRANSPEPTIDASE, PUTATIVE-RELATED"/>
    <property type="match status" value="1"/>
</dbReference>
<keyword evidence="6" id="KW-0573">Peptidoglycan synthesis</keyword>